<evidence type="ECO:0000256" key="1">
    <source>
        <dbReference type="SAM" id="MobiDB-lite"/>
    </source>
</evidence>
<dbReference type="InParanoid" id="A0A7L4YMT3"/>
<dbReference type="Proteomes" id="UP000463857">
    <property type="component" value="Chromosome"/>
</dbReference>
<protein>
    <submittedName>
        <fullName evidence="2">Type I-E CRISPR-associated protein Cse2/CasB</fullName>
    </submittedName>
</protein>
<proteinExistence type="predicted"/>
<dbReference type="AlphaFoldDB" id="A0A7L4YMT3"/>
<accession>A0A7L4YMT3</accession>
<reference evidence="2 3" key="1">
    <citation type="journal article" date="2018" name="Int. J. Syst. Evol. Microbiol.">
        <title>Epidermidibacterium keratini gen. nov., sp. nov., a member of the family Sporichthyaceae, isolated from keratin epidermis.</title>
        <authorList>
            <person name="Lee D.G."/>
            <person name="Trujillo M.E."/>
            <person name="Kang S."/>
            <person name="Nam J.J."/>
            <person name="Kim Y.J."/>
        </authorList>
    </citation>
    <scope>NUCLEOTIDE SEQUENCE [LARGE SCALE GENOMIC DNA]</scope>
    <source>
        <strain evidence="2 3">EPI-7</strain>
    </source>
</reference>
<keyword evidence="3" id="KW-1185">Reference proteome</keyword>
<evidence type="ECO:0000313" key="2">
    <source>
        <dbReference type="EMBL" id="QHC00193.1"/>
    </source>
</evidence>
<gene>
    <name evidence="2" type="primary">casB</name>
    <name evidence="2" type="ORF">EK0264_07825</name>
</gene>
<name>A0A7L4YMT3_9ACTN</name>
<feature type="compositionally biased region" description="Polar residues" evidence="1">
    <location>
        <begin position="206"/>
        <end position="221"/>
    </location>
</feature>
<feature type="region of interest" description="Disordered" evidence="1">
    <location>
        <begin position="196"/>
        <end position="221"/>
    </location>
</feature>
<dbReference type="Pfam" id="PF09485">
    <property type="entry name" value="CRISPR_Cse2"/>
    <property type="match status" value="1"/>
</dbReference>
<dbReference type="Gene3D" id="1.10.520.40">
    <property type="entry name" value="CRISPR-associated protein Cse2"/>
    <property type="match status" value="1"/>
</dbReference>
<dbReference type="EMBL" id="CP047156">
    <property type="protein sequence ID" value="QHC00193.1"/>
    <property type="molecule type" value="Genomic_DNA"/>
</dbReference>
<organism evidence="2 3">
    <name type="scientific">Epidermidibacterium keratini</name>
    <dbReference type="NCBI Taxonomy" id="1891644"/>
    <lineage>
        <taxon>Bacteria</taxon>
        <taxon>Bacillati</taxon>
        <taxon>Actinomycetota</taxon>
        <taxon>Actinomycetes</taxon>
        <taxon>Sporichthyales</taxon>
        <taxon>Sporichthyaceae</taxon>
        <taxon>Epidermidibacterium</taxon>
    </lineage>
</organism>
<evidence type="ECO:0000313" key="3">
    <source>
        <dbReference type="Proteomes" id="UP000463857"/>
    </source>
</evidence>
<dbReference type="KEGG" id="eke:EK0264_07825"/>
<dbReference type="InterPro" id="IPR038287">
    <property type="entry name" value="Cse2_sf"/>
</dbReference>
<dbReference type="InterPro" id="IPR013382">
    <property type="entry name" value="CRISPR-assoc_prot_Cse2"/>
</dbReference>
<dbReference type="OrthoDB" id="4808431at2"/>
<dbReference type="NCBIfam" id="TIGR02548">
    <property type="entry name" value="casB_cse2"/>
    <property type="match status" value="1"/>
</dbReference>
<dbReference type="RefSeq" id="WP_159544432.1">
    <property type="nucleotide sequence ID" value="NZ_CP047156.1"/>
</dbReference>
<dbReference type="CDD" id="cd09731">
    <property type="entry name" value="Cse2_I-E"/>
    <property type="match status" value="1"/>
</dbReference>
<sequence>MTDQLAPNAADPPWVALDRWVGSQAAKFGKLYADDNPQTVRTLAILRRGAGKPLGFDNEVWESMATFPDILRGRGDTLSHAERAAIVALTTYAVHQQSDRHNRMHRPGTTFGRALNKLESRQDSDSEAVSRRFRQLISAQQFDTMVRHLRGLVTQLRGPDIPFDYGGLARDLYWLQIRGQGDKVRLRWSRDFYRRAASSDGHPDSTDTNSPELAPNEGQNS</sequence>